<organism evidence="2 3">
    <name type="scientific">Mycena indigotica</name>
    <dbReference type="NCBI Taxonomy" id="2126181"/>
    <lineage>
        <taxon>Eukaryota</taxon>
        <taxon>Fungi</taxon>
        <taxon>Dikarya</taxon>
        <taxon>Basidiomycota</taxon>
        <taxon>Agaricomycotina</taxon>
        <taxon>Agaricomycetes</taxon>
        <taxon>Agaricomycetidae</taxon>
        <taxon>Agaricales</taxon>
        <taxon>Marasmiineae</taxon>
        <taxon>Mycenaceae</taxon>
        <taxon>Mycena</taxon>
    </lineage>
</organism>
<dbReference type="GeneID" id="59345577"/>
<accession>A0A8H6SQ84</accession>
<evidence type="ECO:0008006" key="4">
    <source>
        <dbReference type="Google" id="ProtNLM"/>
    </source>
</evidence>
<feature type="region of interest" description="Disordered" evidence="1">
    <location>
        <begin position="651"/>
        <end position="706"/>
    </location>
</feature>
<feature type="region of interest" description="Disordered" evidence="1">
    <location>
        <begin position="455"/>
        <end position="487"/>
    </location>
</feature>
<feature type="region of interest" description="Disordered" evidence="1">
    <location>
        <begin position="134"/>
        <end position="158"/>
    </location>
</feature>
<evidence type="ECO:0000313" key="3">
    <source>
        <dbReference type="Proteomes" id="UP000636479"/>
    </source>
</evidence>
<proteinExistence type="predicted"/>
<dbReference type="AlphaFoldDB" id="A0A8H6SQ84"/>
<evidence type="ECO:0000256" key="1">
    <source>
        <dbReference type="SAM" id="MobiDB-lite"/>
    </source>
</evidence>
<feature type="compositionally biased region" description="Low complexity" evidence="1">
    <location>
        <begin position="668"/>
        <end position="694"/>
    </location>
</feature>
<gene>
    <name evidence="2" type="ORF">MIND_00632200</name>
</gene>
<feature type="compositionally biased region" description="Acidic residues" evidence="1">
    <location>
        <begin position="695"/>
        <end position="704"/>
    </location>
</feature>
<dbReference type="EMBL" id="JACAZF010000005">
    <property type="protein sequence ID" value="KAF7304010.1"/>
    <property type="molecule type" value="Genomic_DNA"/>
</dbReference>
<feature type="compositionally biased region" description="Polar residues" evidence="1">
    <location>
        <begin position="473"/>
        <end position="482"/>
    </location>
</feature>
<protein>
    <recommendedName>
        <fullName evidence="4">F-box domain-containing protein</fullName>
    </recommendedName>
</protein>
<sequence length="799" mass="88150">MALVSSSHHHSRLLALPPELLEHVAFHLATRPPNLGSPAALLPLLSTSRRLNQALSPSTNSALYARIARAKFTLPRHGKRRLKADTDASLLPTFCRVLRVIRSGDPHHPQAEWALQIAYGLLLVDDTAKPDLSDLSYAPTSSPSQPPPTAPRIGKNKRQLGWAGARAFALRWIRSRMWENRNGDREPSSIQDTEWRPEWSTEAWRVGWPRDSNATASALWLLWFFESKETLAAEPDNLRQNVMAQLLPFVVAPFRYASALAPPHHYTIPLLDSVRAKVGLDQGITVPTFHGDYPIYALGKPSRLPIRRPRSLSSKSKVLGPRLLLPRKITSRQRKRLLSAPPARLLFFARVQAGSRMGIPPHLPVDRADADRRWLEGGNTGPPIISLTQADILEKNTRPIVRFERQVVARLGSSSLEDIWAVDPAVSDASESTRARWAIDLWRGRVCRGYGEDLEVASSDESESGSSDEDGQRTATPRSTQIAEPEPGRIGRVYELGSFAGLWAGTMMMPGEQAYTNVINTVGGALPPGGLTNDDFVAVARPVYMRIREHWSFHPNIPAPPASADSATNDEGLGNGWFPINTSFRTGASLAAGQQLEVRVPSAAFAQETHVYETISLLDGDLPKARDGAHDLDTCPGCKSVEQRDWERRQFQDMDQDNDADVDEDQYSEPPSSATPSPAVALSPSSEDGGFSSPDSEDEEDDWEPLSCDGVQDVVFTGETDANHGQAWHHYEYIGRVRPWDGLIGLLMRPRNRTIGLATYFISGHLVGRDTFEGTWQMAAQDVLAPSWGGSLCLARGEE</sequence>
<dbReference type="OrthoDB" id="434783at2759"/>
<comment type="caution">
    <text evidence="2">The sequence shown here is derived from an EMBL/GenBank/DDBJ whole genome shotgun (WGS) entry which is preliminary data.</text>
</comment>
<name>A0A8H6SQ84_9AGAR</name>
<evidence type="ECO:0000313" key="2">
    <source>
        <dbReference type="EMBL" id="KAF7304010.1"/>
    </source>
</evidence>
<feature type="compositionally biased region" description="Acidic residues" evidence="1">
    <location>
        <begin position="654"/>
        <end position="667"/>
    </location>
</feature>
<keyword evidence="3" id="KW-1185">Reference proteome</keyword>
<feature type="compositionally biased region" description="Acidic residues" evidence="1">
    <location>
        <begin position="455"/>
        <end position="469"/>
    </location>
</feature>
<dbReference type="RefSeq" id="XP_037220982.1">
    <property type="nucleotide sequence ID" value="XM_037363061.1"/>
</dbReference>
<dbReference type="Proteomes" id="UP000636479">
    <property type="component" value="Unassembled WGS sequence"/>
</dbReference>
<reference evidence="2" key="1">
    <citation type="submission" date="2020-05" db="EMBL/GenBank/DDBJ databases">
        <title>Mycena genomes resolve the evolution of fungal bioluminescence.</title>
        <authorList>
            <person name="Tsai I.J."/>
        </authorList>
    </citation>
    <scope>NUCLEOTIDE SEQUENCE</scope>
    <source>
        <strain evidence="2">171206Taipei</strain>
    </source>
</reference>